<reference evidence="5 6" key="1">
    <citation type="journal article" date="2022" name="Front. Cell. Infect. Microbiol.">
        <title>The Genomes of Two Strains of Taenia crassiceps the Animal Model for the Study of Human Cysticercosis.</title>
        <authorList>
            <person name="Bobes R.J."/>
            <person name="Estrada K."/>
            <person name="Rios-Valencia D.G."/>
            <person name="Calderon-Gallegos A."/>
            <person name="de la Torre P."/>
            <person name="Carrero J.C."/>
            <person name="Sanchez-Flores A."/>
            <person name="Laclette J.P."/>
        </authorList>
    </citation>
    <scope>NUCLEOTIDE SEQUENCE [LARGE SCALE GENOMIC DNA]</scope>
    <source>
        <strain evidence="5">WFUcys</strain>
    </source>
</reference>
<name>A0ABR4QRI9_9CEST</name>
<gene>
    <name evidence="5" type="ORF">TcWFU_003149</name>
</gene>
<keyword evidence="3" id="KW-0812">Transmembrane</keyword>
<dbReference type="CDD" id="cd00051">
    <property type="entry name" value="EFh"/>
    <property type="match status" value="2"/>
</dbReference>
<proteinExistence type="predicted"/>
<dbReference type="PROSITE" id="PS00018">
    <property type="entry name" value="EF_HAND_1"/>
    <property type="match status" value="1"/>
</dbReference>
<dbReference type="PROSITE" id="PS50222">
    <property type="entry name" value="EF_HAND_2"/>
    <property type="match status" value="2"/>
</dbReference>
<evidence type="ECO:0000259" key="4">
    <source>
        <dbReference type="PROSITE" id="PS50222"/>
    </source>
</evidence>
<keyword evidence="2" id="KW-0106">Calcium</keyword>
<sequence>MRTNKINNYFTFVIISHICLCAAFRGFSWRFLLELFFMEAGFSICSAKEEISYSLNLKQKDELKCAFDILDEQGVGTIEVQDIVIVIRALGLHATPTDISKLIRRYDPQKTGTLDFRGFLTMVERIMFTNQNGAEYITFGDTQRIARQLNEDISDEELQELFNGADLNNDGVIDFNEFSTILKKSPLSRYHDTW</sequence>
<evidence type="ECO:0000256" key="1">
    <source>
        <dbReference type="ARBA" id="ARBA00022737"/>
    </source>
</evidence>
<dbReference type="SUPFAM" id="SSF47473">
    <property type="entry name" value="EF-hand"/>
    <property type="match status" value="1"/>
</dbReference>
<dbReference type="Proteomes" id="UP001651158">
    <property type="component" value="Unassembled WGS sequence"/>
</dbReference>
<dbReference type="Pfam" id="PF13833">
    <property type="entry name" value="EF-hand_8"/>
    <property type="match status" value="1"/>
</dbReference>
<keyword evidence="6" id="KW-1185">Reference proteome</keyword>
<dbReference type="InterPro" id="IPR050145">
    <property type="entry name" value="Centrin_CML-like"/>
</dbReference>
<evidence type="ECO:0000256" key="3">
    <source>
        <dbReference type="SAM" id="Phobius"/>
    </source>
</evidence>
<keyword evidence="3" id="KW-0472">Membrane</keyword>
<dbReference type="SMART" id="SM00054">
    <property type="entry name" value="EFh"/>
    <property type="match status" value="3"/>
</dbReference>
<dbReference type="PANTHER" id="PTHR23050">
    <property type="entry name" value="CALCIUM BINDING PROTEIN"/>
    <property type="match status" value="1"/>
</dbReference>
<evidence type="ECO:0000256" key="2">
    <source>
        <dbReference type="ARBA" id="ARBA00022837"/>
    </source>
</evidence>
<evidence type="ECO:0000313" key="6">
    <source>
        <dbReference type="Proteomes" id="UP001651158"/>
    </source>
</evidence>
<dbReference type="EMBL" id="JAKROA010000001">
    <property type="protein sequence ID" value="KAL5111713.1"/>
    <property type="molecule type" value="Genomic_DNA"/>
</dbReference>
<dbReference type="InterPro" id="IPR002048">
    <property type="entry name" value="EF_hand_dom"/>
</dbReference>
<keyword evidence="3" id="KW-1133">Transmembrane helix</keyword>
<dbReference type="InterPro" id="IPR018247">
    <property type="entry name" value="EF_Hand_1_Ca_BS"/>
</dbReference>
<organism evidence="5 6">
    <name type="scientific">Taenia crassiceps</name>
    <dbReference type="NCBI Taxonomy" id="6207"/>
    <lineage>
        <taxon>Eukaryota</taxon>
        <taxon>Metazoa</taxon>
        <taxon>Spiralia</taxon>
        <taxon>Lophotrochozoa</taxon>
        <taxon>Platyhelminthes</taxon>
        <taxon>Cestoda</taxon>
        <taxon>Eucestoda</taxon>
        <taxon>Cyclophyllidea</taxon>
        <taxon>Taeniidae</taxon>
        <taxon>Taenia</taxon>
    </lineage>
</organism>
<accession>A0ABR4QRI9</accession>
<keyword evidence="1" id="KW-0677">Repeat</keyword>
<feature type="domain" description="EF-hand" evidence="4">
    <location>
        <begin position="58"/>
        <end position="93"/>
    </location>
</feature>
<feature type="domain" description="EF-hand" evidence="4">
    <location>
        <begin position="153"/>
        <end position="188"/>
    </location>
</feature>
<feature type="transmembrane region" description="Helical" evidence="3">
    <location>
        <begin position="6"/>
        <end position="27"/>
    </location>
</feature>
<comment type="caution">
    <text evidence="5">The sequence shown here is derived from an EMBL/GenBank/DDBJ whole genome shotgun (WGS) entry which is preliminary data.</text>
</comment>
<protein>
    <submittedName>
        <fullName evidence="5">Centrin-2</fullName>
    </submittedName>
</protein>
<dbReference type="Gene3D" id="1.10.238.10">
    <property type="entry name" value="EF-hand"/>
    <property type="match status" value="2"/>
</dbReference>
<dbReference type="InterPro" id="IPR011992">
    <property type="entry name" value="EF-hand-dom_pair"/>
</dbReference>
<evidence type="ECO:0000313" key="5">
    <source>
        <dbReference type="EMBL" id="KAL5111713.1"/>
    </source>
</evidence>
<dbReference type="Pfam" id="PF13499">
    <property type="entry name" value="EF-hand_7"/>
    <property type="match status" value="1"/>
</dbReference>